<keyword evidence="2" id="KW-1185">Reference proteome</keyword>
<evidence type="ECO:0000313" key="1">
    <source>
        <dbReference type="EMBL" id="KAH8689476.1"/>
    </source>
</evidence>
<accession>A0AAD4PTY8</accession>
<comment type="caution">
    <text evidence="1">The sequence shown here is derived from an EMBL/GenBank/DDBJ whole genome shotgun (WGS) entry which is preliminary data.</text>
</comment>
<gene>
    <name evidence="1" type="ORF">BGW36DRAFT_420777</name>
</gene>
<dbReference type="Proteomes" id="UP001201262">
    <property type="component" value="Unassembled WGS sequence"/>
</dbReference>
<name>A0AAD4PTY8_9EURO</name>
<dbReference type="AlphaFoldDB" id="A0AAD4PTY8"/>
<organism evidence="1 2">
    <name type="scientific">Talaromyces proteolyticus</name>
    <dbReference type="NCBI Taxonomy" id="1131652"/>
    <lineage>
        <taxon>Eukaryota</taxon>
        <taxon>Fungi</taxon>
        <taxon>Dikarya</taxon>
        <taxon>Ascomycota</taxon>
        <taxon>Pezizomycotina</taxon>
        <taxon>Eurotiomycetes</taxon>
        <taxon>Eurotiomycetidae</taxon>
        <taxon>Eurotiales</taxon>
        <taxon>Trichocomaceae</taxon>
        <taxon>Talaromyces</taxon>
        <taxon>Talaromyces sect. Bacilispori</taxon>
    </lineage>
</organism>
<proteinExistence type="predicted"/>
<dbReference type="EMBL" id="JAJTJA010000015">
    <property type="protein sequence ID" value="KAH8689476.1"/>
    <property type="molecule type" value="Genomic_DNA"/>
</dbReference>
<evidence type="ECO:0000313" key="2">
    <source>
        <dbReference type="Proteomes" id="UP001201262"/>
    </source>
</evidence>
<reference evidence="1" key="1">
    <citation type="submission" date="2021-12" db="EMBL/GenBank/DDBJ databases">
        <title>Convergent genome expansion in fungi linked to evolution of root-endophyte symbiosis.</title>
        <authorList>
            <consortium name="DOE Joint Genome Institute"/>
            <person name="Ke Y.-H."/>
            <person name="Bonito G."/>
            <person name="Liao H.-L."/>
            <person name="Looney B."/>
            <person name="Rojas-Flechas A."/>
            <person name="Nash J."/>
            <person name="Hameed K."/>
            <person name="Schadt C."/>
            <person name="Martin F."/>
            <person name="Crous P.W."/>
            <person name="Miettinen O."/>
            <person name="Magnuson J.K."/>
            <person name="Labbe J."/>
            <person name="Jacobson D."/>
            <person name="Doktycz M.J."/>
            <person name="Veneault-Fourrey C."/>
            <person name="Kuo A."/>
            <person name="Mondo S."/>
            <person name="Calhoun S."/>
            <person name="Riley R."/>
            <person name="Ohm R."/>
            <person name="LaButti K."/>
            <person name="Andreopoulos B."/>
            <person name="Pangilinan J."/>
            <person name="Nolan M."/>
            <person name="Tritt A."/>
            <person name="Clum A."/>
            <person name="Lipzen A."/>
            <person name="Daum C."/>
            <person name="Barry K."/>
            <person name="Grigoriev I.V."/>
            <person name="Vilgalys R."/>
        </authorList>
    </citation>
    <scope>NUCLEOTIDE SEQUENCE</scope>
    <source>
        <strain evidence="1">PMI_201</strain>
    </source>
</reference>
<dbReference type="GeneID" id="70249809"/>
<sequence>MAHIFHPNVAVPSVDSEDLRFPNWPPPNPREILSRREFYRDRMKYRKYRAPMRVFEDSPLYALYRLYEWIMVDHTVNMRNELELFWWNRWPVSSIPDPGENGDAERYAVLACIPALIVTSFNERINQGLRREEPHSILSAEEQRYWAATPKNYEMEPSWTESVAPLESTLHIPHSQPWSPQLTTLDDPEASPEFKKKNILAIKPHIHFI</sequence>
<protein>
    <submittedName>
        <fullName evidence="1">Uncharacterized protein</fullName>
    </submittedName>
</protein>
<dbReference type="RefSeq" id="XP_046065830.1">
    <property type="nucleotide sequence ID" value="XM_046219522.1"/>
</dbReference>